<evidence type="ECO:0008006" key="3">
    <source>
        <dbReference type="Google" id="ProtNLM"/>
    </source>
</evidence>
<name>A0A1G1ZNR6_9BACT</name>
<dbReference type="STRING" id="1798406.A3A04_00340"/>
<dbReference type="SUPFAM" id="SSF82171">
    <property type="entry name" value="DPP6 N-terminal domain-like"/>
    <property type="match status" value="1"/>
</dbReference>
<accession>A0A1G1ZNR6</accession>
<evidence type="ECO:0000313" key="2">
    <source>
        <dbReference type="Proteomes" id="UP000178517"/>
    </source>
</evidence>
<gene>
    <name evidence="1" type="ORF">A3A04_00340</name>
</gene>
<reference evidence="1 2" key="1">
    <citation type="journal article" date="2016" name="Nat. Commun.">
        <title>Thousands of microbial genomes shed light on interconnected biogeochemical processes in an aquifer system.</title>
        <authorList>
            <person name="Anantharaman K."/>
            <person name="Brown C.T."/>
            <person name="Hug L.A."/>
            <person name="Sharon I."/>
            <person name="Castelle C.J."/>
            <person name="Probst A.J."/>
            <person name="Thomas B.C."/>
            <person name="Singh A."/>
            <person name="Wilkins M.J."/>
            <person name="Karaoz U."/>
            <person name="Brodie E.L."/>
            <person name="Williams K.H."/>
            <person name="Hubbard S.S."/>
            <person name="Banfield J.F."/>
        </authorList>
    </citation>
    <scope>NUCLEOTIDE SEQUENCE [LARGE SCALE GENOMIC DNA]</scope>
</reference>
<dbReference type="Gene3D" id="2.80.10.50">
    <property type="match status" value="1"/>
</dbReference>
<protein>
    <recommendedName>
        <fullName evidence="3">PEGA domain-containing protein</fullName>
    </recommendedName>
</protein>
<dbReference type="EMBL" id="MHJI01000012">
    <property type="protein sequence ID" value="OGY65806.1"/>
    <property type="molecule type" value="Genomic_DNA"/>
</dbReference>
<comment type="caution">
    <text evidence="1">The sequence shown here is derived from an EMBL/GenBank/DDBJ whole genome shotgun (WGS) entry which is preliminary data.</text>
</comment>
<dbReference type="Proteomes" id="UP000178517">
    <property type="component" value="Unassembled WGS sequence"/>
</dbReference>
<sequence length="466" mass="53439">MSIKLRRILFYIFLAVFLITSPLIIAYAEGWRINYTTWNLEKTGGIFLEGYPSRAIIFINSEPIQHETGLFKKGLLIDDLAPGTYTIHIENAHGLAWKKVLDVYSSHVSRATKIVIPQKNAVSLTLKESIKDFIVKGDTIIGILNKNEIRAYNIQDLGKTSYIKIIGEKIIAVSPNGKNIVTQTKNGSYFLTNLLNSKSVLNITTLTETLKPQEKIKAINSHPYHNQEWILTFESGAYILQIKNSILVPVIKTPHSLLVNTTKNEAFFITPASTSPKNYNLISYNFLTNDLTLITSSTTSTPEKVIVAQNTLYILNSQNEFMAIELNNRKRIVIKERDVKDIILGREERKIALIKQKEIVIYYIEKEDQDYIVNEDESIHIPLTKTQENPTKVIWYNDDAHLVLQSHSGLFLLEIDPRPPRNIWTINENTEPIDYDPEKNKVYFIDNKNLYELDMGYESYRILLNS</sequence>
<dbReference type="AlphaFoldDB" id="A0A1G1ZNR6"/>
<proteinExistence type="predicted"/>
<evidence type="ECO:0000313" key="1">
    <source>
        <dbReference type="EMBL" id="OGY65806.1"/>
    </source>
</evidence>
<organism evidence="1 2">
    <name type="scientific">Candidatus Harrisonbacteria bacterium RIFCSPLOWO2_01_FULL_40_28</name>
    <dbReference type="NCBI Taxonomy" id="1798406"/>
    <lineage>
        <taxon>Bacteria</taxon>
        <taxon>Candidatus Harrisoniibacteriota</taxon>
    </lineage>
</organism>